<feature type="transmembrane region" description="Helical" evidence="6">
    <location>
        <begin position="408"/>
        <end position="431"/>
    </location>
</feature>
<gene>
    <name evidence="7" type="ORF">M6B22_03215</name>
</gene>
<feature type="transmembrane region" description="Helical" evidence="6">
    <location>
        <begin position="179"/>
        <end position="195"/>
    </location>
</feature>
<evidence type="ECO:0000313" key="8">
    <source>
        <dbReference type="Proteomes" id="UP001164693"/>
    </source>
</evidence>
<comment type="subcellular location">
    <subcellularLocation>
        <location evidence="1">Cell membrane</location>
        <topology evidence="1">Multi-pass membrane protein</topology>
    </subcellularLocation>
</comment>
<feature type="transmembrane region" description="Helical" evidence="6">
    <location>
        <begin position="215"/>
        <end position="235"/>
    </location>
</feature>
<accession>A0ABY7K0S8</accession>
<organism evidence="7 8">
    <name type="scientific">Jatrophihabitans cynanchi</name>
    <dbReference type="NCBI Taxonomy" id="2944128"/>
    <lineage>
        <taxon>Bacteria</taxon>
        <taxon>Bacillati</taxon>
        <taxon>Actinomycetota</taxon>
        <taxon>Actinomycetes</taxon>
        <taxon>Jatrophihabitantales</taxon>
        <taxon>Jatrophihabitantaceae</taxon>
        <taxon>Jatrophihabitans</taxon>
    </lineage>
</organism>
<sequence>MSETKATAVVERPEDTPVERPGAVLVAAVLAAVLAVLLVAAAVGLAFDLGPASEFHDAAKARSLGGSGNVIAGVLLDLIAAAALAFAGVLAAQSRVRSRRWLLGGAALTVGISVVWLLMQQKSSTVVWACIFAALALAMLTFALLPASTTWFGPEVTAPPRRVVSFRARWNSLSRQQQWLWSIIAIAVLVILPYISSDFPLLGLINTEPGTDFPISLFNAARTALIAIGLNVVVGQAGLLDLGYVGFFAIGAYVVALFTSSDSTVRVFTDPNSPWAWLICVPIAMAITMVSGLILGAPTLRLRGDYLAIVTLGFGEIVRLLADNVTPLRGNIGFQNLARPPGHHADGTAVFSQTDGKPWYWLTIGLIVVVLIFVGNLERSRVGRAWVAIREDEDAAEIMGVPTFRFKLWAFVIGAAIGGLSGALFAGQIGFVNNQRFDPVTSILFLAAVVLGGAGNKVGVIVGAFLISYIPDRFTSISEYKFLIFGIALIVLMLFRPQGLLGARQRLLTYGRQAYQRLTGGPERLDTGTGAFATGVASGAMSAEPVPDARAGEA</sequence>
<dbReference type="CDD" id="cd06581">
    <property type="entry name" value="TM_PBP1_LivM_like"/>
    <property type="match status" value="1"/>
</dbReference>
<dbReference type="Proteomes" id="UP001164693">
    <property type="component" value="Chromosome"/>
</dbReference>
<keyword evidence="2" id="KW-1003">Cell membrane</keyword>
<feature type="transmembrane region" description="Helical" evidence="6">
    <location>
        <begin position="359"/>
        <end position="377"/>
    </location>
</feature>
<feature type="transmembrane region" description="Helical" evidence="6">
    <location>
        <begin position="304"/>
        <end position="322"/>
    </location>
</feature>
<keyword evidence="5 6" id="KW-0472">Membrane</keyword>
<evidence type="ECO:0000256" key="6">
    <source>
        <dbReference type="SAM" id="Phobius"/>
    </source>
</evidence>
<keyword evidence="3 6" id="KW-0812">Transmembrane</keyword>
<dbReference type="Pfam" id="PF02653">
    <property type="entry name" value="BPD_transp_2"/>
    <property type="match status" value="1"/>
</dbReference>
<dbReference type="PANTHER" id="PTHR30482:SF10">
    <property type="entry name" value="HIGH-AFFINITY BRANCHED-CHAIN AMINO ACID TRANSPORT PROTEIN BRAE"/>
    <property type="match status" value="1"/>
</dbReference>
<reference evidence="7" key="1">
    <citation type="submission" date="2022-05" db="EMBL/GenBank/DDBJ databases">
        <title>Jatrophihabitans sp. SB3-54 whole genome sequence.</title>
        <authorList>
            <person name="Suh M.K."/>
            <person name="Eom M.K."/>
            <person name="Kim J.S."/>
            <person name="Kim H.S."/>
            <person name="Do H.E."/>
            <person name="Shin Y.K."/>
            <person name="Lee J.-S."/>
        </authorList>
    </citation>
    <scope>NUCLEOTIDE SEQUENCE</scope>
    <source>
        <strain evidence="7">SB3-54</strain>
    </source>
</reference>
<evidence type="ECO:0000256" key="1">
    <source>
        <dbReference type="ARBA" id="ARBA00004651"/>
    </source>
</evidence>
<keyword evidence="8" id="KW-1185">Reference proteome</keyword>
<dbReference type="InterPro" id="IPR043428">
    <property type="entry name" value="LivM-like"/>
</dbReference>
<feature type="transmembrane region" description="Helical" evidence="6">
    <location>
        <begin position="275"/>
        <end position="297"/>
    </location>
</feature>
<name>A0ABY7K0S8_9ACTN</name>
<feature type="transmembrane region" description="Helical" evidence="6">
    <location>
        <begin position="22"/>
        <end position="47"/>
    </location>
</feature>
<dbReference type="PANTHER" id="PTHR30482">
    <property type="entry name" value="HIGH-AFFINITY BRANCHED-CHAIN AMINO ACID TRANSPORT SYSTEM PERMEASE"/>
    <property type="match status" value="1"/>
</dbReference>
<evidence type="ECO:0000313" key="7">
    <source>
        <dbReference type="EMBL" id="WAX57785.1"/>
    </source>
</evidence>
<feature type="transmembrane region" description="Helical" evidence="6">
    <location>
        <begin position="482"/>
        <end position="501"/>
    </location>
</feature>
<feature type="transmembrane region" description="Helical" evidence="6">
    <location>
        <begin position="125"/>
        <end position="145"/>
    </location>
</feature>
<feature type="transmembrane region" description="Helical" evidence="6">
    <location>
        <begin position="101"/>
        <end position="119"/>
    </location>
</feature>
<proteinExistence type="predicted"/>
<feature type="transmembrane region" description="Helical" evidence="6">
    <location>
        <begin position="67"/>
        <end position="89"/>
    </location>
</feature>
<evidence type="ECO:0000256" key="2">
    <source>
        <dbReference type="ARBA" id="ARBA00022475"/>
    </source>
</evidence>
<feature type="transmembrane region" description="Helical" evidence="6">
    <location>
        <begin position="242"/>
        <end position="260"/>
    </location>
</feature>
<feature type="transmembrane region" description="Helical" evidence="6">
    <location>
        <begin position="443"/>
        <end position="470"/>
    </location>
</feature>
<evidence type="ECO:0008006" key="9">
    <source>
        <dbReference type="Google" id="ProtNLM"/>
    </source>
</evidence>
<protein>
    <recommendedName>
        <fullName evidence="9">Branched-chain amino acid ABC transporter permease</fullName>
    </recommendedName>
</protein>
<evidence type="ECO:0000256" key="3">
    <source>
        <dbReference type="ARBA" id="ARBA00022692"/>
    </source>
</evidence>
<keyword evidence="4 6" id="KW-1133">Transmembrane helix</keyword>
<evidence type="ECO:0000256" key="5">
    <source>
        <dbReference type="ARBA" id="ARBA00023136"/>
    </source>
</evidence>
<dbReference type="InterPro" id="IPR001851">
    <property type="entry name" value="ABC_transp_permease"/>
</dbReference>
<evidence type="ECO:0000256" key="4">
    <source>
        <dbReference type="ARBA" id="ARBA00022989"/>
    </source>
</evidence>
<dbReference type="EMBL" id="CP097463">
    <property type="protein sequence ID" value="WAX57785.1"/>
    <property type="molecule type" value="Genomic_DNA"/>
</dbReference>